<sequence length="161" mass="18050">MSSRKNAPSPAPSLTDVALGQRTGYLFIKAGELALRLAEDALAASGLRARHFNVMTMINMGRPLSQQEVGDILGIDKNLIVAVIDDLEGRELVRRERSLEDRRRYVLELTPKGKRLLKEAYAHVERAEREFLAPLTASEVPALRDALSRIVAPWWPVKKPR</sequence>
<dbReference type="Gene3D" id="1.10.10.10">
    <property type="entry name" value="Winged helix-like DNA-binding domain superfamily/Winged helix DNA-binding domain"/>
    <property type="match status" value="1"/>
</dbReference>
<dbReference type="InterPro" id="IPR039422">
    <property type="entry name" value="MarR/SlyA-like"/>
</dbReference>
<feature type="domain" description="HTH marR-type" evidence="1">
    <location>
        <begin position="1"/>
        <end position="152"/>
    </location>
</feature>
<dbReference type="InterPro" id="IPR000835">
    <property type="entry name" value="HTH_MarR-typ"/>
</dbReference>
<dbReference type="InterPro" id="IPR036388">
    <property type="entry name" value="WH-like_DNA-bd_sf"/>
</dbReference>
<dbReference type="RefSeq" id="WP_394829281.1">
    <property type="nucleotide sequence ID" value="NZ_CP089984.1"/>
</dbReference>
<dbReference type="PROSITE" id="PS50995">
    <property type="entry name" value="HTH_MARR_2"/>
    <property type="match status" value="1"/>
</dbReference>
<dbReference type="Pfam" id="PF12802">
    <property type="entry name" value="MarR_2"/>
    <property type="match status" value="1"/>
</dbReference>
<dbReference type="SUPFAM" id="SSF46785">
    <property type="entry name" value="Winged helix' DNA-binding domain"/>
    <property type="match status" value="1"/>
</dbReference>
<dbReference type="PANTHER" id="PTHR33164">
    <property type="entry name" value="TRANSCRIPTIONAL REGULATOR, MARR FAMILY"/>
    <property type="match status" value="1"/>
</dbReference>
<dbReference type="PANTHER" id="PTHR33164:SF43">
    <property type="entry name" value="HTH-TYPE TRANSCRIPTIONAL REPRESSOR YETL"/>
    <property type="match status" value="1"/>
</dbReference>
<dbReference type="SMART" id="SM00347">
    <property type="entry name" value="HTH_MARR"/>
    <property type="match status" value="1"/>
</dbReference>
<organism evidence="2 3">
    <name type="scientific">Pendulispora albinea</name>
    <dbReference type="NCBI Taxonomy" id="2741071"/>
    <lineage>
        <taxon>Bacteria</taxon>
        <taxon>Pseudomonadati</taxon>
        <taxon>Myxococcota</taxon>
        <taxon>Myxococcia</taxon>
        <taxon>Myxococcales</taxon>
        <taxon>Sorangiineae</taxon>
        <taxon>Pendulisporaceae</taxon>
        <taxon>Pendulispora</taxon>
    </lineage>
</organism>
<reference evidence="2 3" key="1">
    <citation type="submission" date="2021-12" db="EMBL/GenBank/DDBJ databases">
        <title>Discovery of the Pendulisporaceae a myxobacterial family with distinct sporulation behavior and unique specialized metabolism.</title>
        <authorList>
            <person name="Garcia R."/>
            <person name="Popoff A."/>
            <person name="Bader C.D."/>
            <person name="Loehr J."/>
            <person name="Walesch S."/>
            <person name="Walt C."/>
            <person name="Boldt J."/>
            <person name="Bunk B."/>
            <person name="Haeckl F.J.F.P.J."/>
            <person name="Gunesch A.P."/>
            <person name="Birkelbach J."/>
            <person name="Nuebel U."/>
            <person name="Pietschmann T."/>
            <person name="Bach T."/>
            <person name="Mueller R."/>
        </authorList>
    </citation>
    <scope>NUCLEOTIDE SEQUENCE [LARGE SCALE GENOMIC DNA]</scope>
    <source>
        <strain evidence="2 3">MSr11954</strain>
    </source>
</reference>
<dbReference type="PRINTS" id="PR00598">
    <property type="entry name" value="HTHMARR"/>
</dbReference>
<proteinExistence type="predicted"/>
<evidence type="ECO:0000313" key="3">
    <source>
        <dbReference type="Proteomes" id="UP001370348"/>
    </source>
</evidence>
<accession>A0ABZ2MB18</accession>
<dbReference type="InterPro" id="IPR036390">
    <property type="entry name" value="WH_DNA-bd_sf"/>
</dbReference>
<dbReference type="Proteomes" id="UP001370348">
    <property type="component" value="Chromosome"/>
</dbReference>
<evidence type="ECO:0000259" key="1">
    <source>
        <dbReference type="PROSITE" id="PS50995"/>
    </source>
</evidence>
<gene>
    <name evidence="2" type="ORF">LZC94_20920</name>
</gene>
<protein>
    <submittedName>
        <fullName evidence="2">MarR family transcriptional regulator</fullName>
    </submittedName>
</protein>
<keyword evidence="3" id="KW-1185">Reference proteome</keyword>
<evidence type="ECO:0000313" key="2">
    <source>
        <dbReference type="EMBL" id="WXB19675.1"/>
    </source>
</evidence>
<name>A0ABZ2MB18_9BACT</name>
<dbReference type="EMBL" id="CP089984">
    <property type="protein sequence ID" value="WXB19675.1"/>
    <property type="molecule type" value="Genomic_DNA"/>
</dbReference>